<organism evidence="1 2">
    <name type="scientific">Rhodoferax saidenbachensis</name>
    <dbReference type="NCBI Taxonomy" id="1484693"/>
    <lineage>
        <taxon>Bacteria</taxon>
        <taxon>Pseudomonadati</taxon>
        <taxon>Pseudomonadota</taxon>
        <taxon>Betaproteobacteria</taxon>
        <taxon>Burkholderiales</taxon>
        <taxon>Comamonadaceae</taxon>
        <taxon>Rhodoferax</taxon>
    </lineage>
</organism>
<keyword evidence="2" id="KW-1185">Reference proteome</keyword>
<gene>
    <name evidence="1" type="ORF">J2X15_001372</name>
</gene>
<accession>A0ABU1ZKM6</accession>
<protein>
    <recommendedName>
        <fullName evidence="3">Methyltransferase type 11 domain-containing protein</fullName>
    </recommendedName>
</protein>
<dbReference type="Proteomes" id="UP001268089">
    <property type="component" value="Unassembled WGS sequence"/>
</dbReference>
<dbReference type="RefSeq" id="WP_310340694.1">
    <property type="nucleotide sequence ID" value="NZ_JAVDXO010000002.1"/>
</dbReference>
<evidence type="ECO:0000313" key="1">
    <source>
        <dbReference type="EMBL" id="MDR7306094.1"/>
    </source>
</evidence>
<dbReference type="EMBL" id="JAVDXO010000002">
    <property type="protein sequence ID" value="MDR7306094.1"/>
    <property type="molecule type" value="Genomic_DNA"/>
</dbReference>
<evidence type="ECO:0000313" key="2">
    <source>
        <dbReference type="Proteomes" id="UP001268089"/>
    </source>
</evidence>
<evidence type="ECO:0008006" key="3">
    <source>
        <dbReference type="Google" id="ProtNLM"/>
    </source>
</evidence>
<comment type="caution">
    <text evidence="1">The sequence shown here is derived from an EMBL/GenBank/DDBJ whole genome shotgun (WGS) entry which is preliminary data.</text>
</comment>
<name>A0ABU1ZKM6_9BURK</name>
<proteinExistence type="predicted"/>
<reference evidence="1 2" key="1">
    <citation type="submission" date="2023-07" db="EMBL/GenBank/DDBJ databases">
        <title>Sorghum-associated microbial communities from plants grown in Nebraska, USA.</title>
        <authorList>
            <person name="Schachtman D."/>
        </authorList>
    </citation>
    <scope>NUCLEOTIDE SEQUENCE [LARGE SCALE GENOMIC DNA]</scope>
    <source>
        <strain evidence="1 2">BE308</strain>
    </source>
</reference>
<sequence length="150" mass="17195">MQAALKLQLLDAANQPYQIVGNFQYRMARGKLGGDRLFTYLLEHGVLRQSRRVMDLGCGRGLLLRIGNADGGWRFRFSQWIDLIVAHAHGVHLRRLYCRTHADWVQALQARSSTVTAQPNERGRVVCQRAAERQGARPHFRQVEFLRSIT</sequence>